<proteinExistence type="predicted"/>
<keyword evidence="3" id="KW-0804">Transcription</keyword>
<dbReference type="InterPro" id="IPR029016">
    <property type="entry name" value="GAF-like_dom_sf"/>
</dbReference>
<dbReference type="InterPro" id="IPR014757">
    <property type="entry name" value="Tscrpt_reg_IclR_C"/>
</dbReference>
<dbReference type="InterPro" id="IPR036388">
    <property type="entry name" value="WH-like_DNA-bd_sf"/>
</dbReference>
<keyword evidence="7" id="KW-1185">Reference proteome</keyword>
<dbReference type="OrthoDB" id="9807558at2"/>
<dbReference type="PROSITE" id="PS51077">
    <property type="entry name" value="HTH_ICLR"/>
    <property type="match status" value="1"/>
</dbReference>
<dbReference type="GO" id="GO:0045892">
    <property type="term" value="P:negative regulation of DNA-templated transcription"/>
    <property type="evidence" value="ECO:0007669"/>
    <property type="project" value="TreeGrafter"/>
</dbReference>
<dbReference type="InterPro" id="IPR050707">
    <property type="entry name" value="HTH_MetabolicPath_Reg"/>
</dbReference>
<evidence type="ECO:0000313" key="6">
    <source>
        <dbReference type="EMBL" id="TSH93885.1"/>
    </source>
</evidence>
<protein>
    <submittedName>
        <fullName evidence="6">IclR family transcriptional regulator</fullName>
    </submittedName>
</protein>
<dbReference type="InterPro" id="IPR005471">
    <property type="entry name" value="Tscrpt_reg_IclR_N"/>
</dbReference>
<evidence type="ECO:0000259" key="4">
    <source>
        <dbReference type="PROSITE" id="PS51077"/>
    </source>
</evidence>
<dbReference type="GO" id="GO:0003700">
    <property type="term" value="F:DNA-binding transcription factor activity"/>
    <property type="evidence" value="ECO:0007669"/>
    <property type="project" value="TreeGrafter"/>
</dbReference>
<accession>A0A556ALZ4</accession>
<evidence type="ECO:0000256" key="1">
    <source>
        <dbReference type="ARBA" id="ARBA00023015"/>
    </source>
</evidence>
<dbReference type="SUPFAM" id="SSF55781">
    <property type="entry name" value="GAF domain-like"/>
    <property type="match status" value="1"/>
</dbReference>
<dbReference type="PANTHER" id="PTHR30136">
    <property type="entry name" value="HELIX-TURN-HELIX TRANSCRIPTIONAL REGULATOR, ICLR FAMILY"/>
    <property type="match status" value="1"/>
</dbReference>
<dbReference type="Pfam" id="PF01614">
    <property type="entry name" value="IclR_C"/>
    <property type="match status" value="1"/>
</dbReference>
<feature type="domain" description="IclR-ED" evidence="5">
    <location>
        <begin position="79"/>
        <end position="268"/>
    </location>
</feature>
<keyword evidence="2" id="KW-0238">DNA-binding</keyword>
<dbReference type="Proteomes" id="UP000318405">
    <property type="component" value="Unassembled WGS sequence"/>
</dbReference>
<name>A0A556ALZ4_9BURK</name>
<sequence length="278" mass="30760">MSKIPEIQEEKQAETITGVERALFIIEQLADSQDGLSFTEILNLLGVNKSIAFKLLNTLIATHYVFKDERTGNYCLTYRISNVGMRKMSRSRLLNQSQVILRELADQTGEFIRLAVVEQDTITWVMSILTKKRILQIDPNYSTEIGLHTHAAGKAWLATLDLAKARRLILASGLQRMTPHSLTGIKEVMADLRLTAERGYAISYEEHGLGVGAVGAPVMIQPFDQDEPLCVGVVTLAAPVAHMDRPALERCAPKVIAAAKKLAAVWPHTHVGELHEEA</sequence>
<evidence type="ECO:0000256" key="3">
    <source>
        <dbReference type="ARBA" id="ARBA00023163"/>
    </source>
</evidence>
<gene>
    <name evidence="6" type="ORF">FOZ76_13440</name>
</gene>
<dbReference type="SUPFAM" id="SSF46785">
    <property type="entry name" value="Winged helix' DNA-binding domain"/>
    <property type="match status" value="1"/>
</dbReference>
<evidence type="ECO:0000256" key="2">
    <source>
        <dbReference type="ARBA" id="ARBA00023125"/>
    </source>
</evidence>
<dbReference type="Pfam" id="PF09339">
    <property type="entry name" value="HTH_IclR"/>
    <property type="match status" value="1"/>
</dbReference>
<dbReference type="AlphaFoldDB" id="A0A556ALZ4"/>
<reference evidence="6 7" key="1">
    <citation type="submission" date="2019-07" db="EMBL/GenBank/DDBJ databases">
        <title>Qingshengfaniella alkalisoli gen. nov., sp. nov., isolated from saline soil.</title>
        <authorList>
            <person name="Xu L."/>
            <person name="Huang X.-X."/>
            <person name="Sun J.-Q."/>
        </authorList>
    </citation>
    <scope>NUCLEOTIDE SEQUENCE [LARGE SCALE GENOMIC DNA]</scope>
    <source>
        <strain evidence="6 7">DSM 27279</strain>
    </source>
</reference>
<dbReference type="Gene3D" id="1.10.10.10">
    <property type="entry name" value="Winged helix-like DNA-binding domain superfamily/Winged helix DNA-binding domain"/>
    <property type="match status" value="1"/>
</dbReference>
<organism evidence="6 7">
    <name type="scientific">Verticiella sediminum</name>
    <dbReference type="NCBI Taxonomy" id="1247510"/>
    <lineage>
        <taxon>Bacteria</taxon>
        <taxon>Pseudomonadati</taxon>
        <taxon>Pseudomonadota</taxon>
        <taxon>Betaproteobacteria</taxon>
        <taxon>Burkholderiales</taxon>
        <taxon>Alcaligenaceae</taxon>
        <taxon>Verticiella</taxon>
    </lineage>
</organism>
<dbReference type="InterPro" id="IPR036390">
    <property type="entry name" value="WH_DNA-bd_sf"/>
</dbReference>
<dbReference type="GO" id="GO:0003677">
    <property type="term" value="F:DNA binding"/>
    <property type="evidence" value="ECO:0007669"/>
    <property type="project" value="UniProtKB-KW"/>
</dbReference>
<evidence type="ECO:0000313" key="7">
    <source>
        <dbReference type="Proteomes" id="UP000318405"/>
    </source>
</evidence>
<dbReference type="SMART" id="SM00346">
    <property type="entry name" value="HTH_ICLR"/>
    <property type="match status" value="1"/>
</dbReference>
<dbReference type="Gene3D" id="3.30.450.40">
    <property type="match status" value="1"/>
</dbReference>
<keyword evidence="1" id="KW-0805">Transcription regulation</keyword>
<evidence type="ECO:0000259" key="5">
    <source>
        <dbReference type="PROSITE" id="PS51078"/>
    </source>
</evidence>
<dbReference type="EMBL" id="VLTJ01000026">
    <property type="protein sequence ID" value="TSH93885.1"/>
    <property type="molecule type" value="Genomic_DNA"/>
</dbReference>
<feature type="domain" description="HTH iclR-type" evidence="4">
    <location>
        <begin position="16"/>
        <end position="78"/>
    </location>
</feature>
<dbReference type="PANTHER" id="PTHR30136:SF35">
    <property type="entry name" value="HTH-TYPE TRANSCRIPTIONAL REGULATOR RV1719"/>
    <property type="match status" value="1"/>
</dbReference>
<comment type="caution">
    <text evidence="6">The sequence shown here is derived from an EMBL/GenBank/DDBJ whole genome shotgun (WGS) entry which is preliminary data.</text>
</comment>
<dbReference type="RefSeq" id="WP_143948786.1">
    <property type="nucleotide sequence ID" value="NZ_BAABMB010000006.1"/>
</dbReference>
<dbReference type="PROSITE" id="PS51078">
    <property type="entry name" value="ICLR_ED"/>
    <property type="match status" value="1"/>
</dbReference>